<dbReference type="OrthoDB" id="9774814at2"/>
<dbReference type="Proteomes" id="UP000034407">
    <property type="component" value="Unassembled WGS sequence"/>
</dbReference>
<dbReference type="PANTHER" id="PTHR43280">
    <property type="entry name" value="ARAC-FAMILY TRANSCRIPTIONAL REGULATOR"/>
    <property type="match status" value="1"/>
</dbReference>
<dbReference type="PANTHER" id="PTHR43280:SF34">
    <property type="entry name" value="ARAC-FAMILY TRANSCRIPTIONAL REGULATOR"/>
    <property type="match status" value="1"/>
</dbReference>
<comment type="caution">
    <text evidence="5">The sequence shown here is derived from an EMBL/GenBank/DDBJ whole genome shotgun (WGS) entry which is preliminary data.</text>
</comment>
<evidence type="ECO:0000313" key="5">
    <source>
        <dbReference type="EMBL" id="KKY02509.1"/>
    </source>
</evidence>
<protein>
    <submittedName>
        <fullName evidence="5">AraC family transcriptional regulator</fullName>
    </submittedName>
</protein>
<evidence type="ECO:0000313" key="6">
    <source>
        <dbReference type="Proteomes" id="UP000034407"/>
    </source>
</evidence>
<evidence type="ECO:0000256" key="2">
    <source>
        <dbReference type="ARBA" id="ARBA00023125"/>
    </source>
</evidence>
<dbReference type="GO" id="GO:0003700">
    <property type="term" value="F:DNA-binding transcription factor activity"/>
    <property type="evidence" value="ECO:0007669"/>
    <property type="project" value="InterPro"/>
</dbReference>
<dbReference type="InterPro" id="IPR014710">
    <property type="entry name" value="RmlC-like_jellyroll"/>
</dbReference>
<dbReference type="InterPro" id="IPR020449">
    <property type="entry name" value="Tscrpt_reg_AraC-type_HTH"/>
</dbReference>
<accession>A0A0M3DM40</accession>
<proteinExistence type="predicted"/>
<dbReference type="InterPro" id="IPR037923">
    <property type="entry name" value="HTH-like"/>
</dbReference>
<dbReference type="PRINTS" id="PR00032">
    <property type="entry name" value="HTHARAC"/>
</dbReference>
<dbReference type="RefSeq" id="WP_025162480.1">
    <property type="nucleotide sequence ID" value="NZ_LBBT01000054.1"/>
</dbReference>
<dbReference type="SUPFAM" id="SSF46689">
    <property type="entry name" value="Homeodomain-like"/>
    <property type="match status" value="2"/>
</dbReference>
<dbReference type="Gene3D" id="2.60.120.10">
    <property type="entry name" value="Jelly Rolls"/>
    <property type="match status" value="1"/>
</dbReference>
<sequence length="294" mass="34844">MDINKENIDKVGYLDDNFKIFHIKDMRDIKFDYHHHDFNKITILISGDVDYLVEGKSYKLKPWDILFINNTEIHKPIINPNKYYERIVIWINPEYIEKHNIYGDDLFTCFNISSKNKSNLLRLNPNDLENLKNILFKIKAAESSDEFGHIILKNSLFIQFLVLINRLFLKSDDTSEDVEYDETIQQIFSYINDNLNKDLSIDTIANKFFMSKYYLMRKFKSQTGSSLHSYIVQKRLIYAKSLIKKGYLMSDACIECGFKDYSSFVRAFKKAYGVSPKHYLDRISEFEKNPFDIE</sequence>
<dbReference type="AlphaFoldDB" id="A0A0M3DM40"/>
<dbReference type="InterPro" id="IPR009057">
    <property type="entry name" value="Homeodomain-like_sf"/>
</dbReference>
<keyword evidence="2" id="KW-0238">DNA-binding</keyword>
<dbReference type="InterPro" id="IPR003313">
    <property type="entry name" value="AraC-bd"/>
</dbReference>
<evidence type="ECO:0000256" key="3">
    <source>
        <dbReference type="ARBA" id="ARBA00023163"/>
    </source>
</evidence>
<reference evidence="5 6" key="1">
    <citation type="submission" date="2015-04" db="EMBL/GenBank/DDBJ databases">
        <title>Microcin producing Clostridium sp. JC272T.</title>
        <authorList>
            <person name="Jyothsna T."/>
            <person name="Sasikala C."/>
            <person name="Ramana C."/>
        </authorList>
    </citation>
    <scope>NUCLEOTIDE SEQUENCE [LARGE SCALE GENOMIC DNA]</scope>
    <source>
        <strain evidence="5 6">JC272</strain>
    </source>
</reference>
<keyword evidence="3" id="KW-0804">Transcription</keyword>
<keyword evidence="1" id="KW-0805">Transcription regulation</keyword>
<dbReference type="Gene3D" id="1.10.10.60">
    <property type="entry name" value="Homeodomain-like"/>
    <property type="match status" value="2"/>
</dbReference>
<dbReference type="PROSITE" id="PS01124">
    <property type="entry name" value="HTH_ARAC_FAMILY_2"/>
    <property type="match status" value="1"/>
</dbReference>
<evidence type="ECO:0000259" key="4">
    <source>
        <dbReference type="PROSITE" id="PS01124"/>
    </source>
</evidence>
<keyword evidence="6" id="KW-1185">Reference proteome</keyword>
<dbReference type="InterPro" id="IPR018062">
    <property type="entry name" value="HTH_AraC-typ_CS"/>
</dbReference>
<dbReference type="Pfam" id="PF12833">
    <property type="entry name" value="HTH_18"/>
    <property type="match status" value="1"/>
</dbReference>
<gene>
    <name evidence="5" type="ORF">VN21_02760</name>
</gene>
<dbReference type="EMBL" id="LBBT01000054">
    <property type="protein sequence ID" value="KKY02509.1"/>
    <property type="molecule type" value="Genomic_DNA"/>
</dbReference>
<dbReference type="GO" id="GO:0043565">
    <property type="term" value="F:sequence-specific DNA binding"/>
    <property type="evidence" value="ECO:0007669"/>
    <property type="project" value="InterPro"/>
</dbReference>
<dbReference type="PROSITE" id="PS00041">
    <property type="entry name" value="HTH_ARAC_FAMILY_1"/>
    <property type="match status" value="1"/>
</dbReference>
<dbReference type="InterPro" id="IPR018060">
    <property type="entry name" value="HTH_AraC"/>
</dbReference>
<organism evidence="5 6">
    <name type="scientific">Paraclostridium benzoelyticum</name>
    <dbReference type="NCBI Taxonomy" id="1629550"/>
    <lineage>
        <taxon>Bacteria</taxon>
        <taxon>Bacillati</taxon>
        <taxon>Bacillota</taxon>
        <taxon>Clostridia</taxon>
        <taxon>Peptostreptococcales</taxon>
        <taxon>Peptostreptococcaceae</taxon>
        <taxon>Paraclostridium</taxon>
    </lineage>
</organism>
<dbReference type="SUPFAM" id="SSF51215">
    <property type="entry name" value="Regulatory protein AraC"/>
    <property type="match status" value="1"/>
</dbReference>
<name>A0A0M3DM40_9FIRM</name>
<dbReference type="Pfam" id="PF02311">
    <property type="entry name" value="AraC_binding"/>
    <property type="match status" value="1"/>
</dbReference>
<feature type="domain" description="HTH araC/xylS-type" evidence="4">
    <location>
        <begin position="185"/>
        <end position="282"/>
    </location>
</feature>
<dbReference type="SMART" id="SM00342">
    <property type="entry name" value="HTH_ARAC"/>
    <property type="match status" value="1"/>
</dbReference>
<dbReference type="PATRIC" id="fig|1629550.3.peg.3254"/>
<evidence type="ECO:0000256" key="1">
    <source>
        <dbReference type="ARBA" id="ARBA00023015"/>
    </source>
</evidence>